<organism evidence="1 2">
    <name type="scientific">Nocardioides panacisoli</name>
    <dbReference type="NCBI Taxonomy" id="627624"/>
    <lineage>
        <taxon>Bacteria</taxon>
        <taxon>Bacillati</taxon>
        <taxon>Actinomycetota</taxon>
        <taxon>Actinomycetes</taxon>
        <taxon>Propionibacteriales</taxon>
        <taxon>Nocardioidaceae</taxon>
        <taxon>Nocardioides</taxon>
    </lineage>
</organism>
<dbReference type="Gene3D" id="1.10.287.1060">
    <property type="entry name" value="ESAT-6-like"/>
    <property type="match status" value="1"/>
</dbReference>
<evidence type="ECO:0008006" key="3">
    <source>
        <dbReference type="Google" id="ProtNLM"/>
    </source>
</evidence>
<evidence type="ECO:0000313" key="2">
    <source>
        <dbReference type="Proteomes" id="UP001501821"/>
    </source>
</evidence>
<name>A0ABP7J2I9_9ACTN</name>
<dbReference type="InterPro" id="IPR010310">
    <property type="entry name" value="T7SS_ESAT-6-like"/>
</dbReference>
<evidence type="ECO:0000313" key="1">
    <source>
        <dbReference type="EMBL" id="GAA3832731.1"/>
    </source>
</evidence>
<sequence>MNDLNDLAVDYPAMQAARDELATISETLRTEHKRLSDDMAAFLDGDWAGRAADSFRTHFEEWAHAADTVLVGLGNEAALIDETMRLVRAHDEHIVGDLDRLVQRLGLV</sequence>
<dbReference type="Pfam" id="PF06013">
    <property type="entry name" value="WXG100"/>
    <property type="match status" value="1"/>
</dbReference>
<dbReference type="SUPFAM" id="SSF140453">
    <property type="entry name" value="EsxAB dimer-like"/>
    <property type="match status" value="1"/>
</dbReference>
<proteinExistence type="predicted"/>
<reference evidence="2" key="1">
    <citation type="journal article" date="2019" name="Int. J. Syst. Evol. Microbiol.">
        <title>The Global Catalogue of Microorganisms (GCM) 10K type strain sequencing project: providing services to taxonomists for standard genome sequencing and annotation.</title>
        <authorList>
            <consortium name="The Broad Institute Genomics Platform"/>
            <consortium name="The Broad Institute Genome Sequencing Center for Infectious Disease"/>
            <person name="Wu L."/>
            <person name="Ma J."/>
        </authorList>
    </citation>
    <scope>NUCLEOTIDE SEQUENCE [LARGE SCALE GENOMIC DNA]</scope>
    <source>
        <strain evidence="2">JCM 16953</strain>
    </source>
</reference>
<gene>
    <name evidence="1" type="ORF">GCM10022242_37280</name>
</gene>
<protein>
    <recommendedName>
        <fullName evidence="3">WXG100 family type VII secretion target</fullName>
    </recommendedName>
</protein>
<accession>A0ABP7J2I9</accession>
<dbReference type="RefSeq" id="WP_344778322.1">
    <property type="nucleotide sequence ID" value="NZ_BAABAH010000018.1"/>
</dbReference>
<keyword evidence="2" id="KW-1185">Reference proteome</keyword>
<comment type="caution">
    <text evidence="1">The sequence shown here is derived from an EMBL/GenBank/DDBJ whole genome shotgun (WGS) entry which is preliminary data.</text>
</comment>
<dbReference type="InterPro" id="IPR036689">
    <property type="entry name" value="ESAT-6-like_sf"/>
</dbReference>
<dbReference type="EMBL" id="BAABAH010000018">
    <property type="protein sequence ID" value="GAA3832731.1"/>
    <property type="molecule type" value="Genomic_DNA"/>
</dbReference>
<dbReference type="Proteomes" id="UP001501821">
    <property type="component" value="Unassembled WGS sequence"/>
</dbReference>